<comment type="caution">
    <text evidence="1">The sequence shown here is derived from an EMBL/GenBank/DDBJ whole genome shotgun (WGS) entry which is preliminary data.</text>
</comment>
<gene>
    <name evidence="1" type="ORF">HPB49_002392</name>
</gene>
<organism evidence="1 2">
    <name type="scientific">Dermacentor silvarum</name>
    <name type="common">Tick</name>
    <dbReference type="NCBI Taxonomy" id="543639"/>
    <lineage>
        <taxon>Eukaryota</taxon>
        <taxon>Metazoa</taxon>
        <taxon>Ecdysozoa</taxon>
        <taxon>Arthropoda</taxon>
        <taxon>Chelicerata</taxon>
        <taxon>Arachnida</taxon>
        <taxon>Acari</taxon>
        <taxon>Parasitiformes</taxon>
        <taxon>Ixodida</taxon>
        <taxon>Ixodoidea</taxon>
        <taxon>Ixodidae</taxon>
        <taxon>Rhipicephalinae</taxon>
        <taxon>Dermacentor</taxon>
    </lineage>
</organism>
<evidence type="ECO:0000313" key="1">
    <source>
        <dbReference type="EMBL" id="KAH7932766.1"/>
    </source>
</evidence>
<name>A0ACB8C1X6_DERSI</name>
<dbReference type="EMBL" id="CM023478">
    <property type="protein sequence ID" value="KAH7932766.1"/>
    <property type="molecule type" value="Genomic_DNA"/>
</dbReference>
<evidence type="ECO:0000313" key="2">
    <source>
        <dbReference type="Proteomes" id="UP000821865"/>
    </source>
</evidence>
<proteinExistence type="predicted"/>
<reference evidence="1" key="1">
    <citation type="submission" date="2020-05" db="EMBL/GenBank/DDBJ databases">
        <title>Large-scale comparative analyses of tick genomes elucidate their genetic diversity and vector capacities.</title>
        <authorList>
            <person name="Jia N."/>
            <person name="Wang J."/>
            <person name="Shi W."/>
            <person name="Du L."/>
            <person name="Sun Y."/>
            <person name="Zhan W."/>
            <person name="Jiang J."/>
            <person name="Wang Q."/>
            <person name="Zhang B."/>
            <person name="Ji P."/>
            <person name="Sakyi L.B."/>
            <person name="Cui X."/>
            <person name="Yuan T."/>
            <person name="Jiang B."/>
            <person name="Yang W."/>
            <person name="Lam T.T.-Y."/>
            <person name="Chang Q."/>
            <person name="Ding S."/>
            <person name="Wang X."/>
            <person name="Zhu J."/>
            <person name="Ruan X."/>
            <person name="Zhao L."/>
            <person name="Wei J."/>
            <person name="Que T."/>
            <person name="Du C."/>
            <person name="Cheng J."/>
            <person name="Dai P."/>
            <person name="Han X."/>
            <person name="Huang E."/>
            <person name="Gao Y."/>
            <person name="Liu J."/>
            <person name="Shao H."/>
            <person name="Ye R."/>
            <person name="Li L."/>
            <person name="Wei W."/>
            <person name="Wang X."/>
            <person name="Wang C."/>
            <person name="Yang T."/>
            <person name="Huo Q."/>
            <person name="Li W."/>
            <person name="Guo W."/>
            <person name="Chen H."/>
            <person name="Zhou L."/>
            <person name="Ni X."/>
            <person name="Tian J."/>
            <person name="Zhou Y."/>
            <person name="Sheng Y."/>
            <person name="Liu T."/>
            <person name="Pan Y."/>
            <person name="Xia L."/>
            <person name="Li J."/>
            <person name="Zhao F."/>
            <person name="Cao W."/>
        </authorList>
    </citation>
    <scope>NUCLEOTIDE SEQUENCE</scope>
    <source>
        <strain evidence="1">Dsil-2018</strain>
    </source>
</reference>
<protein>
    <submittedName>
        <fullName evidence="1">Uncharacterized protein</fullName>
    </submittedName>
</protein>
<sequence>MTERQRDKRDRTCFVPGCKSGYRSCKEARSIFRAPLEPERLEAWSRNIRRSDRVLDQGCVVCDRHFDPRFIERTYRTKINGEIVEIPRDRPKLTKDAIPTIFPEAPKYHTMSLPTKRKERNLSNQALPEPKRREEEVTVETVENICSDATTTSSEDRNCDSGSSLNEHVETTGRLLFSKLEIPRGWSEITLVDAENSFLYAECELDAAEPYSSVVMSKSVRIEVEQSDGDAVTAEVHLRGKKWRQERISTRKDAEALIESVSKLALCSGVGLQPLAGNCPAYNGKFFSKDCVVLANTKVLGACDHCKYQRKLIQNQMSRRRKGYEVVMTRTSDERWLVQVNLASAKCEQATEQGAADSVEVFLERGTE</sequence>
<dbReference type="Proteomes" id="UP000821865">
    <property type="component" value="Chromosome 9"/>
</dbReference>
<accession>A0ACB8C1X6</accession>
<keyword evidence="2" id="KW-1185">Reference proteome</keyword>